<evidence type="ECO:0000256" key="2">
    <source>
        <dbReference type="ARBA" id="ARBA00004922"/>
    </source>
</evidence>
<evidence type="ECO:0000256" key="6">
    <source>
        <dbReference type="ARBA" id="ARBA00023034"/>
    </source>
</evidence>
<dbReference type="InterPro" id="IPR055270">
    <property type="entry name" value="Glyco_tran_10_C"/>
</dbReference>
<dbReference type="OrthoDB" id="8057859at2759"/>
<dbReference type="AlphaFoldDB" id="A0A3S1A0G3"/>
<dbReference type="GO" id="GO:0032580">
    <property type="term" value="C:Golgi cisterna membrane"/>
    <property type="evidence" value="ECO:0007669"/>
    <property type="project" value="UniProtKB-SubCell"/>
</dbReference>
<evidence type="ECO:0000256" key="3">
    <source>
        <dbReference type="ARBA" id="ARBA00008919"/>
    </source>
</evidence>
<evidence type="ECO:0000256" key="7">
    <source>
        <dbReference type="RuleBase" id="RU003832"/>
    </source>
</evidence>
<dbReference type="InterPro" id="IPR038577">
    <property type="entry name" value="GT10-like_C_sf"/>
</dbReference>
<dbReference type="PANTHER" id="PTHR48438:SF1">
    <property type="entry name" value="ALPHA-(1,3)-FUCOSYLTRANSFERASE C-RELATED"/>
    <property type="match status" value="1"/>
</dbReference>
<proteinExistence type="inferred from homology"/>
<evidence type="ECO:0000313" key="10">
    <source>
        <dbReference type="Proteomes" id="UP000271974"/>
    </source>
</evidence>
<dbReference type="PANTHER" id="PTHR48438">
    <property type="entry name" value="ALPHA-(1,3)-FUCOSYLTRANSFERASE C-RELATED"/>
    <property type="match status" value="1"/>
</dbReference>
<dbReference type="EC" id="2.4.1.-" evidence="7"/>
<dbReference type="Gene3D" id="3.40.50.11660">
    <property type="entry name" value="Glycosyl transferase family 10, C-terminal domain"/>
    <property type="match status" value="1"/>
</dbReference>
<dbReference type="GO" id="GO:0008417">
    <property type="term" value="F:fucosyltransferase activity"/>
    <property type="evidence" value="ECO:0007669"/>
    <property type="project" value="InterPro"/>
</dbReference>
<keyword evidence="7" id="KW-0472">Membrane</keyword>
<keyword evidence="7" id="KW-0812">Transmembrane</keyword>
<dbReference type="InterPro" id="IPR001503">
    <property type="entry name" value="Glyco_trans_10"/>
</dbReference>
<comment type="caution">
    <text evidence="9">The sequence shown here is derived from an EMBL/GenBank/DDBJ whole genome shotgun (WGS) entry which is preliminary data.</text>
</comment>
<protein>
    <recommendedName>
        <fullName evidence="7">Fucosyltransferase</fullName>
        <ecNumber evidence="7">2.4.1.-</ecNumber>
    </recommendedName>
</protein>
<evidence type="ECO:0000256" key="4">
    <source>
        <dbReference type="ARBA" id="ARBA00022676"/>
    </source>
</evidence>
<evidence type="ECO:0000313" key="9">
    <source>
        <dbReference type="EMBL" id="RUS90664.1"/>
    </source>
</evidence>
<dbReference type="EMBL" id="RQTK01000027">
    <property type="protein sequence ID" value="RUS90664.1"/>
    <property type="molecule type" value="Genomic_DNA"/>
</dbReference>
<sequence>MEYVRRMMRHVDVHVYGRCGNYACGRKGYTMGDQKAECLNLLTKNYKFYLSFENTFCRDYVSEKFFNIFEDVDTIPVVRGGADYKRLFPPEAFIDASDFRSPERLGKFLYAFARDEKAYVEMLQQ</sequence>
<comment type="pathway">
    <text evidence="2">Protein modification; protein glycosylation.</text>
</comment>
<name>A0A3S1A0G3_ELYCH</name>
<feature type="non-terminal residue" evidence="9">
    <location>
        <position position="125"/>
    </location>
</feature>
<dbReference type="GO" id="GO:0000139">
    <property type="term" value="C:Golgi membrane"/>
    <property type="evidence" value="ECO:0007669"/>
    <property type="project" value="UniProtKB-SubCell"/>
</dbReference>
<evidence type="ECO:0000256" key="5">
    <source>
        <dbReference type="ARBA" id="ARBA00022679"/>
    </source>
</evidence>
<dbReference type="Proteomes" id="UP000271974">
    <property type="component" value="Unassembled WGS sequence"/>
</dbReference>
<comment type="subcellular location">
    <subcellularLocation>
        <location evidence="1">Golgi apparatus membrane</location>
        <topology evidence="1">Single-pass type II membrane protein</topology>
    </subcellularLocation>
    <subcellularLocation>
        <location evidence="7">Golgi apparatus</location>
        <location evidence="7">Golgi stack membrane</location>
        <topology evidence="7">Single-pass type II membrane protein</topology>
    </subcellularLocation>
</comment>
<feature type="domain" description="Fucosyltransferase C-terminal" evidence="8">
    <location>
        <begin position="2"/>
        <end position="121"/>
    </location>
</feature>
<accession>A0A3S1A0G3</accession>
<dbReference type="UniPathway" id="UPA00378"/>
<evidence type="ECO:0000256" key="1">
    <source>
        <dbReference type="ARBA" id="ARBA00004323"/>
    </source>
</evidence>
<dbReference type="Pfam" id="PF00852">
    <property type="entry name" value="Glyco_transf_10"/>
    <property type="match status" value="1"/>
</dbReference>
<keyword evidence="5 7" id="KW-0808">Transferase</keyword>
<gene>
    <name evidence="9" type="ORF">EGW08_001564</name>
</gene>
<comment type="similarity">
    <text evidence="3 7">Belongs to the glycosyltransferase 10 family.</text>
</comment>
<keyword evidence="10" id="KW-1185">Reference proteome</keyword>
<dbReference type="SUPFAM" id="SSF53756">
    <property type="entry name" value="UDP-Glycosyltransferase/glycogen phosphorylase"/>
    <property type="match status" value="1"/>
</dbReference>
<keyword evidence="4 7" id="KW-0328">Glycosyltransferase</keyword>
<keyword evidence="6 7" id="KW-0333">Golgi apparatus</keyword>
<evidence type="ECO:0000259" key="8">
    <source>
        <dbReference type="Pfam" id="PF00852"/>
    </source>
</evidence>
<organism evidence="9 10">
    <name type="scientific">Elysia chlorotica</name>
    <name type="common">Eastern emerald elysia</name>
    <name type="synonym">Sea slug</name>
    <dbReference type="NCBI Taxonomy" id="188477"/>
    <lineage>
        <taxon>Eukaryota</taxon>
        <taxon>Metazoa</taxon>
        <taxon>Spiralia</taxon>
        <taxon>Lophotrochozoa</taxon>
        <taxon>Mollusca</taxon>
        <taxon>Gastropoda</taxon>
        <taxon>Heterobranchia</taxon>
        <taxon>Euthyneura</taxon>
        <taxon>Panpulmonata</taxon>
        <taxon>Sacoglossa</taxon>
        <taxon>Placobranchoidea</taxon>
        <taxon>Plakobranchidae</taxon>
        <taxon>Elysia</taxon>
    </lineage>
</organism>
<reference evidence="9 10" key="1">
    <citation type="submission" date="2019-01" db="EMBL/GenBank/DDBJ databases">
        <title>A draft genome assembly of the solar-powered sea slug Elysia chlorotica.</title>
        <authorList>
            <person name="Cai H."/>
            <person name="Li Q."/>
            <person name="Fang X."/>
            <person name="Li J."/>
            <person name="Curtis N.E."/>
            <person name="Altenburger A."/>
            <person name="Shibata T."/>
            <person name="Feng M."/>
            <person name="Maeda T."/>
            <person name="Schwartz J.A."/>
            <person name="Shigenobu S."/>
            <person name="Lundholm N."/>
            <person name="Nishiyama T."/>
            <person name="Yang H."/>
            <person name="Hasebe M."/>
            <person name="Li S."/>
            <person name="Pierce S.K."/>
            <person name="Wang J."/>
        </authorList>
    </citation>
    <scope>NUCLEOTIDE SEQUENCE [LARGE SCALE GENOMIC DNA]</scope>
    <source>
        <strain evidence="9">EC2010</strain>
        <tissue evidence="9">Whole organism of an adult</tissue>
    </source>
</reference>